<dbReference type="EMBL" id="LJTC01000003">
    <property type="protein sequence ID" value="KPM84429.1"/>
    <property type="molecule type" value="Genomic_DNA"/>
</dbReference>
<evidence type="ECO:0000313" key="2">
    <source>
        <dbReference type="EMBL" id="KPM84429.1"/>
    </source>
</evidence>
<dbReference type="PATRIC" id="fig|570156.3.peg.2166"/>
<dbReference type="OrthoDB" id="6200718at2"/>
<evidence type="ECO:0000313" key="3">
    <source>
        <dbReference type="Proteomes" id="UP000050378"/>
    </source>
</evidence>
<evidence type="ECO:0000259" key="1">
    <source>
        <dbReference type="Pfam" id="PF14024"/>
    </source>
</evidence>
<organism evidence="2 3">
    <name type="scientific">Pseudoalteromonas lipolytica</name>
    <dbReference type="NCBI Taxonomy" id="570156"/>
    <lineage>
        <taxon>Bacteria</taxon>
        <taxon>Pseudomonadati</taxon>
        <taxon>Pseudomonadota</taxon>
        <taxon>Gammaproteobacteria</taxon>
        <taxon>Alteromonadales</taxon>
        <taxon>Pseudoalteromonadaceae</taxon>
        <taxon>Pseudoalteromonas</taxon>
    </lineage>
</organism>
<protein>
    <recommendedName>
        <fullName evidence="1">DUF4240 domain-containing protein</fullName>
    </recommendedName>
</protein>
<dbReference type="STRING" id="570156.AOG27_05900"/>
<dbReference type="InterPro" id="IPR025334">
    <property type="entry name" value="DUF4240"/>
</dbReference>
<sequence>MSVLSESEFWQLVTAEDKTAEPESVCNALKAKLTDLSDQQLMEFDKQFNLRMRKAYTWDLFGAAYVMAGCNDDYGFSEFLCWLISRGEQAFLKALENPDSIAECTPVYHLNEQPYPYLDEYDLIAGMLYEERNDDELPFVPSGLEQPKGKRFKDKAKFLKQTYPNLYAKYWQQPN</sequence>
<reference evidence="2 3" key="1">
    <citation type="submission" date="2015-09" db="EMBL/GenBank/DDBJ databases">
        <title>Draft Genome Sequence of Pseudoalteromonas lipolytica UCD-48B.</title>
        <authorList>
            <person name="Krusor M."/>
            <person name="Coil D.A."/>
            <person name="Lang J.M."/>
            <person name="Eisen J.A."/>
            <person name="Alexiev A."/>
        </authorList>
    </citation>
    <scope>NUCLEOTIDE SEQUENCE [LARGE SCALE GENOMIC DNA]</scope>
    <source>
        <strain evidence="2 3">UCD-48B</strain>
    </source>
</reference>
<accession>A0A0P7EP42</accession>
<dbReference type="Pfam" id="PF14024">
    <property type="entry name" value="DUF4240"/>
    <property type="match status" value="1"/>
</dbReference>
<comment type="caution">
    <text evidence="2">The sequence shown here is derived from an EMBL/GenBank/DDBJ whole genome shotgun (WGS) entry which is preliminary data.</text>
</comment>
<dbReference type="AlphaFoldDB" id="A0A0P7EP42"/>
<gene>
    <name evidence="2" type="ORF">AOG27_05900</name>
</gene>
<feature type="domain" description="DUF4240" evidence="1">
    <location>
        <begin position="5"/>
        <end position="131"/>
    </location>
</feature>
<name>A0A0P7EP42_9GAMM</name>
<dbReference type="RefSeq" id="WP_054552086.1">
    <property type="nucleotide sequence ID" value="NZ_LJTC01000003.1"/>
</dbReference>
<proteinExistence type="predicted"/>
<dbReference type="Proteomes" id="UP000050378">
    <property type="component" value="Unassembled WGS sequence"/>
</dbReference>